<feature type="compositionally biased region" description="Basic residues" evidence="1">
    <location>
        <begin position="1"/>
        <end position="11"/>
    </location>
</feature>
<feature type="compositionally biased region" description="Low complexity" evidence="1">
    <location>
        <begin position="24"/>
        <end position="37"/>
    </location>
</feature>
<feature type="region of interest" description="Disordered" evidence="1">
    <location>
        <begin position="1"/>
        <end position="43"/>
    </location>
</feature>
<protein>
    <recommendedName>
        <fullName evidence="4">CHCH domain-containing protein</fullName>
    </recommendedName>
</protein>
<organism evidence="2 3">
    <name type="scientific">Rickenella mellea</name>
    <dbReference type="NCBI Taxonomy" id="50990"/>
    <lineage>
        <taxon>Eukaryota</taxon>
        <taxon>Fungi</taxon>
        <taxon>Dikarya</taxon>
        <taxon>Basidiomycota</taxon>
        <taxon>Agaricomycotina</taxon>
        <taxon>Agaricomycetes</taxon>
        <taxon>Hymenochaetales</taxon>
        <taxon>Rickenellaceae</taxon>
        <taxon>Rickenella</taxon>
    </lineage>
</organism>
<dbReference type="GO" id="GO:0005634">
    <property type="term" value="C:nucleus"/>
    <property type="evidence" value="ECO:0007669"/>
    <property type="project" value="TreeGrafter"/>
</dbReference>
<dbReference type="STRING" id="50990.A0A4Y7Q627"/>
<dbReference type="VEuPathDB" id="FungiDB:BD410DRAFT_828194"/>
<accession>A0A4Y7Q627</accession>
<evidence type="ECO:0008006" key="4">
    <source>
        <dbReference type="Google" id="ProtNLM"/>
    </source>
</evidence>
<dbReference type="PANTHER" id="PTHR13523">
    <property type="entry name" value="COILED-COIL-HELIX-COILED-COIL-HELIX DOMAIN CONTAINING 2/NUR77"/>
    <property type="match status" value="1"/>
</dbReference>
<dbReference type="InterPro" id="IPR055304">
    <property type="entry name" value="CHCHD2/10-like"/>
</dbReference>
<dbReference type="EMBL" id="ML170173">
    <property type="protein sequence ID" value="TDL22766.1"/>
    <property type="molecule type" value="Genomic_DNA"/>
</dbReference>
<dbReference type="AlphaFoldDB" id="A0A4Y7Q627"/>
<dbReference type="Proteomes" id="UP000294933">
    <property type="component" value="Unassembled WGS sequence"/>
</dbReference>
<sequence>MPRQSRSRPAPRKTAPAPSQSRGAHSAAAPPTAWSPPVGAQAQAKQPGMFAQMAATAGSVAVGSTIGHGISNMLFGGRSAEQSPETLVPQAQAPPLQQHAQGMSCDAPAKDFTECLKTSDVQGCAWYLEQLKAAFCYSSVKPLLPHINVPADGANGLTRIQYL</sequence>
<dbReference type="PANTHER" id="PTHR13523:SF2">
    <property type="entry name" value="COILED-COIL-HELIX-COILED-COIL-HELIX DOMAIN CONTAINING 2, ISOFORM A-RELATED"/>
    <property type="match status" value="1"/>
</dbReference>
<name>A0A4Y7Q627_9AGAM</name>
<evidence type="ECO:0000313" key="2">
    <source>
        <dbReference type="EMBL" id="TDL22766.1"/>
    </source>
</evidence>
<reference evidence="2 3" key="1">
    <citation type="submission" date="2018-06" db="EMBL/GenBank/DDBJ databases">
        <title>A transcriptomic atlas of mushroom development highlights an independent origin of complex multicellularity.</title>
        <authorList>
            <consortium name="DOE Joint Genome Institute"/>
            <person name="Krizsan K."/>
            <person name="Almasi E."/>
            <person name="Merenyi Z."/>
            <person name="Sahu N."/>
            <person name="Viragh M."/>
            <person name="Koszo T."/>
            <person name="Mondo S."/>
            <person name="Kiss B."/>
            <person name="Balint B."/>
            <person name="Kues U."/>
            <person name="Barry K."/>
            <person name="Hegedus J.C."/>
            <person name="Henrissat B."/>
            <person name="Johnson J."/>
            <person name="Lipzen A."/>
            <person name="Ohm R."/>
            <person name="Nagy I."/>
            <person name="Pangilinan J."/>
            <person name="Yan J."/>
            <person name="Xiong Y."/>
            <person name="Grigoriev I.V."/>
            <person name="Hibbett D.S."/>
            <person name="Nagy L.G."/>
        </authorList>
    </citation>
    <scope>NUCLEOTIDE SEQUENCE [LARGE SCALE GENOMIC DNA]</scope>
    <source>
        <strain evidence="2 3">SZMC22713</strain>
    </source>
</reference>
<evidence type="ECO:0000313" key="3">
    <source>
        <dbReference type="Proteomes" id="UP000294933"/>
    </source>
</evidence>
<proteinExistence type="predicted"/>
<keyword evidence="3" id="KW-1185">Reference proteome</keyword>
<dbReference type="GO" id="GO:0007005">
    <property type="term" value="P:mitochondrion organization"/>
    <property type="evidence" value="ECO:0007669"/>
    <property type="project" value="InterPro"/>
</dbReference>
<dbReference type="GO" id="GO:0005739">
    <property type="term" value="C:mitochondrion"/>
    <property type="evidence" value="ECO:0007669"/>
    <property type="project" value="TreeGrafter"/>
</dbReference>
<feature type="compositionally biased region" description="Low complexity" evidence="1">
    <location>
        <begin position="89"/>
        <end position="101"/>
    </location>
</feature>
<evidence type="ECO:0000256" key="1">
    <source>
        <dbReference type="SAM" id="MobiDB-lite"/>
    </source>
</evidence>
<feature type="region of interest" description="Disordered" evidence="1">
    <location>
        <begin position="74"/>
        <end position="102"/>
    </location>
</feature>
<gene>
    <name evidence="2" type="ORF">BD410DRAFT_828194</name>
</gene>
<dbReference type="OrthoDB" id="1106148at2759"/>